<sequence>MFIIDFNGLDTDKERQLYQENTSLLSLWQTQPYLRRVRFFNILKALPLDYNPPTDFLILLINTCLVRNEFMRPLNVQIRLGNLRHNYQILKEMHGGKLLAVVKADAYGHGAVRCAFALADLADGFAVATIDEGIKLRESGITNPIVLLEGVFEASEYEAVEQYSLWPAVGNQWQLEALLSRHWKKPVKVWLKMDSGMHRTGFFPHDYASAYAALKQSEYVDSIVKFSHFSCADEPESGMTEIQMEAFDLGTKGLEGEESLANSAAILNIPEARRNWGRAGLALYGISPFGGSDDRLKPVMRLSTRIFGERVLQPHSPIGYGATFYTSKSTRVGLIACGYADGYPRRAPTNTPVAVDGKLTRVIGRVSMDMMTIELDASQEGLGHEVELWGDTVNINTVAEAAGTIPYELMCNIKRAKFTYIE</sequence>
<dbReference type="InterPro" id="IPR009006">
    <property type="entry name" value="Ala_racemase/Decarboxylase_C"/>
</dbReference>
<dbReference type="FunFam" id="3.20.20.10:FF:000002">
    <property type="entry name" value="Alanine racemase"/>
    <property type="match status" value="1"/>
</dbReference>
<evidence type="ECO:0000256" key="1">
    <source>
        <dbReference type="ARBA" id="ARBA00000316"/>
    </source>
</evidence>
<dbReference type="PROSITE" id="PS00395">
    <property type="entry name" value="ALANINE_RACEMASE"/>
    <property type="match status" value="1"/>
</dbReference>
<evidence type="ECO:0000256" key="3">
    <source>
        <dbReference type="ARBA" id="ARBA00022898"/>
    </source>
</evidence>
<feature type="domain" description="Alanine racemase C-terminal" evidence="8">
    <location>
        <begin position="299"/>
        <end position="421"/>
    </location>
</feature>
<dbReference type="EC" id="5.1.1.1" evidence="5"/>
<keyword evidence="3 5" id="KW-0663">Pyridoxal phosphate</keyword>
<evidence type="ECO:0000313" key="10">
    <source>
        <dbReference type="Proteomes" id="UP000003294"/>
    </source>
</evidence>
<dbReference type="Pfam" id="PF00842">
    <property type="entry name" value="Ala_racemase_C"/>
    <property type="match status" value="1"/>
</dbReference>
<accession>D0W5S7</accession>
<proteinExistence type="inferred from homology"/>
<comment type="cofactor">
    <cofactor evidence="2 5 6">
        <name>pyridoxal 5'-phosphate</name>
        <dbReference type="ChEBI" id="CHEBI:597326"/>
    </cofactor>
</comment>
<evidence type="ECO:0000256" key="6">
    <source>
        <dbReference type="PIRSR" id="PIRSR600821-50"/>
    </source>
</evidence>
<dbReference type="HAMAP" id="MF_01201">
    <property type="entry name" value="Ala_racemase"/>
    <property type="match status" value="1"/>
</dbReference>
<feature type="modified residue" description="N6-(pyridoxal phosphate)lysine" evidence="5 6">
    <location>
        <position position="103"/>
    </location>
</feature>
<dbReference type="Proteomes" id="UP000003294">
    <property type="component" value="Unassembled WGS sequence"/>
</dbReference>
<dbReference type="CDD" id="cd06827">
    <property type="entry name" value="PLPDE_III_AR_proteobact"/>
    <property type="match status" value="1"/>
</dbReference>
<dbReference type="AlphaFoldDB" id="D0W5S7"/>
<protein>
    <recommendedName>
        <fullName evidence="5">Alanine racemase</fullName>
        <ecNumber evidence="5">5.1.1.1</ecNumber>
    </recommendedName>
</protein>
<dbReference type="STRING" id="546262.NEICINOT_05046"/>
<dbReference type="InterPro" id="IPR029066">
    <property type="entry name" value="PLP-binding_barrel"/>
</dbReference>
<dbReference type="GO" id="GO:0008784">
    <property type="term" value="F:alanine racemase activity"/>
    <property type="evidence" value="ECO:0007669"/>
    <property type="project" value="UniProtKB-UniRule"/>
</dbReference>
<comment type="pathway">
    <text evidence="5">Amino-acid biosynthesis; D-alanine biosynthesis; D-alanine from L-alanine: step 1/1.</text>
</comment>
<dbReference type="GO" id="GO:0005829">
    <property type="term" value="C:cytosol"/>
    <property type="evidence" value="ECO:0007669"/>
    <property type="project" value="TreeGrafter"/>
</dbReference>
<evidence type="ECO:0000256" key="5">
    <source>
        <dbReference type="HAMAP-Rule" id="MF_01201"/>
    </source>
</evidence>
<dbReference type="PANTHER" id="PTHR30511:SF0">
    <property type="entry name" value="ALANINE RACEMASE, CATABOLIC-RELATED"/>
    <property type="match status" value="1"/>
</dbReference>
<dbReference type="Gene3D" id="2.40.37.10">
    <property type="entry name" value="Lyase, Ornithine Decarboxylase, Chain A, domain 1"/>
    <property type="match status" value="1"/>
</dbReference>
<evidence type="ECO:0000313" key="9">
    <source>
        <dbReference type="EMBL" id="EEZ70860.1"/>
    </source>
</evidence>
<comment type="function">
    <text evidence="5">Catalyzes the interconversion of L-alanine and D-alanine. May also act on other amino acids.</text>
</comment>
<dbReference type="PRINTS" id="PR00992">
    <property type="entry name" value="ALARACEMASE"/>
</dbReference>
<gene>
    <name evidence="9" type="primary">alr</name>
    <name evidence="9" type="ORF">NEICINOT_05046</name>
</gene>
<organism evidence="9 10">
    <name type="scientific">Neisseria cinerea ATCC 14685</name>
    <dbReference type="NCBI Taxonomy" id="546262"/>
    <lineage>
        <taxon>Bacteria</taxon>
        <taxon>Pseudomonadati</taxon>
        <taxon>Pseudomonadota</taxon>
        <taxon>Betaproteobacteria</taxon>
        <taxon>Neisseriales</taxon>
        <taxon>Neisseriaceae</taxon>
        <taxon>Neisseria</taxon>
    </lineage>
</organism>
<dbReference type="SUPFAM" id="SSF51419">
    <property type="entry name" value="PLP-binding barrel"/>
    <property type="match status" value="1"/>
</dbReference>
<dbReference type="SUPFAM" id="SSF50621">
    <property type="entry name" value="Alanine racemase C-terminal domain-like"/>
    <property type="match status" value="1"/>
</dbReference>
<dbReference type="NCBIfam" id="TIGR00492">
    <property type="entry name" value="alr"/>
    <property type="match status" value="1"/>
</dbReference>
<evidence type="ECO:0000256" key="7">
    <source>
        <dbReference type="PIRSR" id="PIRSR600821-52"/>
    </source>
</evidence>
<name>D0W5S7_NEICI</name>
<feature type="binding site" evidence="5 7">
    <location>
        <position position="199"/>
    </location>
    <ligand>
        <name>substrate</name>
    </ligand>
</feature>
<evidence type="ECO:0000256" key="2">
    <source>
        <dbReference type="ARBA" id="ARBA00001933"/>
    </source>
</evidence>
<feature type="active site" description="Proton acceptor; specific for L-alanine" evidence="5">
    <location>
        <position position="320"/>
    </location>
</feature>
<dbReference type="InterPro" id="IPR020622">
    <property type="entry name" value="Ala_racemase_pyridoxalP-BS"/>
</dbReference>
<reference evidence="9 10" key="1">
    <citation type="submission" date="2009-10" db="EMBL/GenBank/DDBJ databases">
        <authorList>
            <person name="Weinstock G."/>
            <person name="Sodergren E."/>
            <person name="Clifton S."/>
            <person name="Fulton L."/>
            <person name="Fulton B."/>
            <person name="Courtney L."/>
            <person name="Fronick C."/>
            <person name="Harrison M."/>
            <person name="Strong C."/>
            <person name="Farmer C."/>
            <person name="Delahaunty K."/>
            <person name="Markovic C."/>
            <person name="Hall O."/>
            <person name="Minx P."/>
            <person name="Tomlinson C."/>
            <person name="Mitreva M."/>
            <person name="Nelson J."/>
            <person name="Hou S."/>
            <person name="Wollam A."/>
            <person name="Pepin K.H."/>
            <person name="Johnson M."/>
            <person name="Bhonagiri V."/>
            <person name="Nash W.E."/>
            <person name="Warren W."/>
            <person name="Chinwalla A."/>
            <person name="Mardis E.R."/>
            <person name="Wilson R.K."/>
        </authorList>
    </citation>
    <scope>NUCLEOTIDE SEQUENCE [LARGE SCALE GENOMIC DNA]</scope>
    <source>
        <strain evidence="9 10">ATCC 14685</strain>
    </source>
</reference>
<feature type="active site" description="Proton acceptor; specific for D-alanine" evidence="5">
    <location>
        <position position="103"/>
    </location>
</feature>
<dbReference type="EMBL" id="ACDY02000017">
    <property type="protein sequence ID" value="EEZ70860.1"/>
    <property type="molecule type" value="Genomic_DNA"/>
</dbReference>
<dbReference type="InterPro" id="IPR000821">
    <property type="entry name" value="Ala_racemase"/>
</dbReference>
<evidence type="ECO:0000259" key="8">
    <source>
        <dbReference type="SMART" id="SM01005"/>
    </source>
</evidence>
<feature type="binding site" evidence="5 7">
    <location>
        <position position="368"/>
    </location>
    <ligand>
        <name>substrate</name>
    </ligand>
</feature>
<dbReference type="InterPro" id="IPR001608">
    <property type="entry name" value="Ala_racemase_N"/>
</dbReference>
<dbReference type="Pfam" id="PF01168">
    <property type="entry name" value="Ala_racemase_N"/>
    <property type="match status" value="1"/>
</dbReference>
<comment type="caution">
    <text evidence="9">The sequence shown here is derived from an EMBL/GenBank/DDBJ whole genome shotgun (WGS) entry which is preliminary data.</text>
</comment>
<dbReference type="GO" id="GO:0030170">
    <property type="term" value="F:pyridoxal phosphate binding"/>
    <property type="evidence" value="ECO:0007669"/>
    <property type="project" value="UniProtKB-UniRule"/>
</dbReference>
<dbReference type="SMART" id="SM01005">
    <property type="entry name" value="Ala_racemase_C"/>
    <property type="match status" value="1"/>
</dbReference>
<evidence type="ECO:0000256" key="4">
    <source>
        <dbReference type="ARBA" id="ARBA00023235"/>
    </source>
</evidence>
<comment type="similarity">
    <text evidence="5">Belongs to the alanine racemase family.</text>
</comment>
<comment type="catalytic activity">
    <reaction evidence="1 5">
        <text>L-alanine = D-alanine</text>
        <dbReference type="Rhea" id="RHEA:20249"/>
        <dbReference type="ChEBI" id="CHEBI:57416"/>
        <dbReference type="ChEBI" id="CHEBI:57972"/>
        <dbReference type="EC" id="5.1.1.1"/>
    </reaction>
</comment>
<dbReference type="eggNOG" id="COG0787">
    <property type="taxonomic scope" value="Bacteria"/>
</dbReference>
<dbReference type="Gene3D" id="3.20.20.10">
    <property type="entry name" value="Alanine racemase"/>
    <property type="match status" value="1"/>
</dbReference>
<dbReference type="UniPathway" id="UPA00042">
    <property type="reaction ID" value="UER00497"/>
</dbReference>
<keyword evidence="4 5" id="KW-0413">Isomerase</keyword>
<dbReference type="GO" id="GO:0030632">
    <property type="term" value="P:D-alanine biosynthetic process"/>
    <property type="evidence" value="ECO:0007669"/>
    <property type="project" value="UniProtKB-UniRule"/>
</dbReference>
<dbReference type="InterPro" id="IPR011079">
    <property type="entry name" value="Ala_racemase_C"/>
</dbReference>
<dbReference type="PANTHER" id="PTHR30511">
    <property type="entry name" value="ALANINE RACEMASE"/>
    <property type="match status" value="1"/>
</dbReference>